<protein>
    <recommendedName>
        <fullName evidence="1">B12-binding domain-containing protein</fullName>
    </recommendedName>
</protein>
<dbReference type="GO" id="GO:0031419">
    <property type="term" value="F:cobalamin binding"/>
    <property type="evidence" value="ECO:0007669"/>
    <property type="project" value="InterPro"/>
</dbReference>
<accession>X1KQK9</accession>
<dbReference type="AlphaFoldDB" id="X1KQK9"/>
<dbReference type="EMBL" id="BARU01048390">
    <property type="protein sequence ID" value="GAH95925.1"/>
    <property type="molecule type" value="Genomic_DNA"/>
</dbReference>
<organism evidence="2">
    <name type="scientific">marine sediment metagenome</name>
    <dbReference type="NCBI Taxonomy" id="412755"/>
    <lineage>
        <taxon>unclassified sequences</taxon>
        <taxon>metagenomes</taxon>
        <taxon>ecological metagenomes</taxon>
    </lineage>
</organism>
<evidence type="ECO:0000259" key="1">
    <source>
        <dbReference type="PROSITE" id="PS51332"/>
    </source>
</evidence>
<reference evidence="2" key="1">
    <citation type="journal article" date="2014" name="Front. Microbiol.">
        <title>High frequency of phylogenetically diverse reductive dehalogenase-homologous genes in deep subseafloor sedimentary metagenomes.</title>
        <authorList>
            <person name="Kawai M."/>
            <person name="Futagami T."/>
            <person name="Toyoda A."/>
            <person name="Takaki Y."/>
            <person name="Nishi S."/>
            <person name="Hori S."/>
            <person name="Arai W."/>
            <person name="Tsubouchi T."/>
            <person name="Morono Y."/>
            <person name="Uchiyama I."/>
            <person name="Ito T."/>
            <person name="Fujiyama A."/>
            <person name="Inagaki F."/>
            <person name="Takami H."/>
        </authorList>
    </citation>
    <scope>NUCLEOTIDE SEQUENCE</scope>
    <source>
        <strain evidence="2">Expedition CK06-06</strain>
    </source>
</reference>
<dbReference type="Pfam" id="PF02310">
    <property type="entry name" value="B12-binding"/>
    <property type="match status" value="1"/>
</dbReference>
<name>X1KQK9_9ZZZZ</name>
<gene>
    <name evidence="2" type="ORF">S03H2_71953</name>
</gene>
<feature type="domain" description="B12-binding" evidence="1">
    <location>
        <begin position="1"/>
        <end position="77"/>
    </location>
</feature>
<feature type="non-terminal residue" evidence="2">
    <location>
        <position position="77"/>
    </location>
</feature>
<evidence type="ECO:0000313" key="2">
    <source>
        <dbReference type="EMBL" id="GAH95925.1"/>
    </source>
</evidence>
<dbReference type="PROSITE" id="PS51332">
    <property type="entry name" value="B12_BINDING"/>
    <property type="match status" value="1"/>
</dbReference>
<dbReference type="GO" id="GO:0046872">
    <property type="term" value="F:metal ion binding"/>
    <property type="evidence" value="ECO:0007669"/>
    <property type="project" value="InterPro"/>
</dbReference>
<comment type="caution">
    <text evidence="2">The sequence shown here is derived from an EMBL/GenBank/DDBJ whole genome shotgun (WGS) entry which is preliminary data.</text>
</comment>
<dbReference type="InterPro" id="IPR006158">
    <property type="entry name" value="Cobalamin-bd"/>
</dbReference>
<sequence length="77" mass="8064">MLLRASAKVAVADLRSKEIDVGLIPDAPIVGITATTGEIISAKKIANLVKKRNPKTATVVGGAHATYLPDDCLGYFD</sequence>
<proteinExistence type="predicted"/>
<dbReference type="Gene3D" id="3.40.50.280">
    <property type="entry name" value="Cobalamin-binding domain"/>
    <property type="match status" value="1"/>
</dbReference>